<sequence>MKNKKKLIIISVIVILVLATIVAGVVYFVKSRSGSVVDVYSMELLNSSGWAGGDSTLSGTITSDYVQEVYADEEQTVEDVYVQQGDYVEKGDNLMKYDVEEQELDLRLQELEIQSSQLELEDLENELQRMKNARASGTIDGSGSDVMNASLNLSSLRGDILATLMSNNTVAGTSEEDGNGSSETGTAGSGTDSKQSDSGNTASGSVEEASTDSAGDSSAAEGDTAGNSQDKEGKTDASSSDSKSTSAFDNKEGSSADTQENGTSASSSSNKNKTRSKSKKAKTGEENTEDTTDDSDLLDKVEDLDAASGDGTEENPYVFNLTAEGKVKDSVLNELVGENRIKPLYAQFNFQGEDSPITFTPDYYATGIGTISEYSLEEIKDTIVPSLKKRQLQDSIDQVNTSQSVYILRQDGTIKGSVIIELMKGSRKIEFREYISESSYASGNNPNATFPLNPAYSSDGISENMEYSVDELNEIFAEKDLKERILDLDDHSYGDGSAQAPYIYLLSKEGTVRGAVVKELADQNNGYYASFREFSDEAAYDDNPYDYDLSVDITPGMPVSGIEDSREYTLQQLQAALNAAEAASRIPNVLKSEITDKKNDAYKGSGTMSDPYVYRLITDGRIRGSVINDIMKNNEFAVFYEYDSEEDGRRENVANSIEIRPNTILKEIITSFGWYTLADLNDAIVTADQIQIRPNRKTVKTGKSYNFTAKLSGKNSEVLPVTWELKRNQSDATTLINGTLTVGEDETADTLRIVASAGGKRDVLTLKVKQSDTSGSDGSGSGGSSDGSSGYDSSFDSGSDSGDSIDYSGYTAEELASAIADKEEEIADAKQNLNQAKIDYQEAKKEVDAATVKATVSGEVTLAYTKEAMPDDGSPAIIVRGEDGMYVNVDVSEMSLDTVKVGGTIYCTSMETYEQYEAEIIEISQYPTTGSDSEYSYDGLSNPNSSYYPVVAYIAQADGLVTGESVEVSYSSQSMGTVSEEAIYLQKAYIRTDDEGKSYVYKEGEDGRLKKQYVKTGETLYGQYVEVLSGVTMDDNIAFPYGSSVKEGAKVELSENTDNIIY</sequence>
<proteinExistence type="predicted"/>
<keyword evidence="2 3" id="KW-0175">Coiled coil</keyword>
<evidence type="ECO:0000313" key="6">
    <source>
        <dbReference type="EMBL" id="HIZ39254.1"/>
    </source>
</evidence>
<name>A0A9D2EK99_9FIRM</name>
<feature type="compositionally biased region" description="Polar residues" evidence="4">
    <location>
        <begin position="192"/>
        <end position="204"/>
    </location>
</feature>
<feature type="region of interest" description="Disordered" evidence="4">
    <location>
        <begin position="170"/>
        <end position="299"/>
    </location>
</feature>
<dbReference type="EMBL" id="DXBR01000047">
    <property type="protein sequence ID" value="HIZ39254.1"/>
    <property type="molecule type" value="Genomic_DNA"/>
</dbReference>
<feature type="coiled-coil region" evidence="3">
    <location>
        <begin position="812"/>
        <end position="853"/>
    </location>
</feature>
<evidence type="ECO:0000256" key="3">
    <source>
        <dbReference type="SAM" id="Coils"/>
    </source>
</evidence>
<evidence type="ECO:0008006" key="8">
    <source>
        <dbReference type="Google" id="ProtNLM"/>
    </source>
</evidence>
<feature type="coiled-coil region" evidence="3">
    <location>
        <begin position="94"/>
        <end position="140"/>
    </location>
</feature>
<organism evidence="6 7">
    <name type="scientific">Candidatus Anaerobutyricum stercoris</name>
    <dbReference type="NCBI Taxonomy" id="2838457"/>
    <lineage>
        <taxon>Bacteria</taxon>
        <taxon>Bacillati</taxon>
        <taxon>Bacillota</taxon>
        <taxon>Clostridia</taxon>
        <taxon>Lachnospirales</taxon>
        <taxon>Lachnospiraceae</taxon>
        <taxon>Anaerobutyricum</taxon>
    </lineage>
</organism>
<feature type="transmembrane region" description="Helical" evidence="5">
    <location>
        <begin position="7"/>
        <end position="29"/>
    </location>
</feature>
<feature type="compositionally biased region" description="Low complexity" evidence="4">
    <location>
        <begin position="236"/>
        <end position="247"/>
    </location>
</feature>
<evidence type="ECO:0000256" key="2">
    <source>
        <dbReference type="ARBA" id="ARBA00023054"/>
    </source>
</evidence>
<evidence type="ECO:0000256" key="5">
    <source>
        <dbReference type="SAM" id="Phobius"/>
    </source>
</evidence>
<keyword evidence="5" id="KW-1133">Transmembrane helix</keyword>
<feature type="compositionally biased region" description="Low complexity" evidence="4">
    <location>
        <begin position="786"/>
        <end position="806"/>
    </location>
</feature>
<feature type="region of interest" description="Disordered" evidence="4">
    <location>
        <begin position="768"/>
        <end position="806"/>
    </location>
</feature>
<feature type="compositionally biased region" description="Low complexity" evidence="4">
    <location>
        <begin position="179"/>
        <end position="191"/>
    </location>
</feature>
<feature type="compositionally biased region" description="Basic residues" evidence="4">
    <location>
        <begin position="272"/>
        <end position="281"/>
    </location>
</feature>
<dbReference type="GO" id="GO:0030313">
    <property type="term" value="C:cell envelope"/>
    <property type="evidence" value="ECO:0007669"/>
    <property type="project" value="UniProtKB-SubCell"/>
</dbReference>
<gene>
    <name evidence="6" type="ORF">H9968_04895</name>
</gene>
<keyword evidence="5" id="KW-0472">Membrane</keyword>
<comment type="caution">
    <text evidence="6">The sequence shown here is derived from an EMBL/GenBank/DDBJ whole genome shotgun (WGS) entry which is preliminary data.</text>
</comment>
<dbReference type="Gene3D" id="1.10.287.470">
    <property type="entry name" value="Helix hairpin bin"/>
    <property type="match status" value="1"/>
</dbReference>
<evidence type="ECO:0000256" key="1">
    <source>
        <dbReference type="ARBA" id="ARBA00004196"/>
    </source>
</evidence>
<feature type="compositionally biased region" description="Acidic residues" evidence="4">
    <location>
        <begin position="286"/>
        <end position="296"/>
    </location>
</feature>
<dbReference type="InterPro" id="IPR050465">
    <property type="entry name" value="UPF0194_transport"/>
</dbReference>
<dbReference type="PANTHER" id="PTHR32347">
    <property type="entry name" value="EFFLUX SYSTEM COMPONENT YKNX-RELATED"/>
    <property type="match status" value="1"/>
</dbReference>
<comment type="subcellular location">
    <subcellularLocation>
        <location evidence="1">Cell envelope</location>
    </subcellularLocation>
</comment>
<dbReference type="Gene3D" id="2.40.420.20">
    <property type="match status" value="1"/>
</dbReference>
<reference evidence="6" key="1">
    <citation type="journal article" date="2021" name="PeerJ">
        <title>Extensive microbial diversity within the chicken gut microbiome revealed by metagenomics and culture.</title>
        <authorList>
            <person name="Gilroy R."/>
            <person name="Ravi A."/>
            <person name="Getino M."/>
            <person name="Pursley I."/>
            <person name="Horton D.L."/>
            <person name="Alikhan N.F."/>
            <person name="Baker D."/>
            <person name="Gharbi K."/>
            <person name="Hall N."/>
            <person name="Watson M."/>
            <person name="Adriaenssens E.M."/>
            <person name="Foster-Nyarko E."/>
            <person name="Jarju S."/>
            <person name="Secka A."/>
            <person name="Antonio M."/>
            <person name="Oren A."/>
            <person name="Chaudhuri R.R."/>
            <person name="La Ragione R."/>
            <person name="Hildebrand F."/>
            <person name="Pallen M.J."/>
        </authorList>
    </citation>
    <scope>NUCLEOTIDE SEQUENCE</scope>
    <source>
        <strain evidence="6">CHK179-28034</strain>
    </source>
</reference>
<dbReference type="PANTHER" id="PTHR32347:SF14">
    <property type="entry name" value="EFFLUX SYSTEM COMPONENT YKNX-RELATED"/>
    <property type="match status" value="1"/>
</dbReference>
<protein>
    <recommendedName>
        <fullName evidence="8">Membrane fusion protein biotin-lipoyl like domain-containing protein</fullName>
    </recommendedName>
</protein>
<evidence type="ECO:0000313" key="7">
    <source>
        <dbReference type="Proteomes" id="UP000824049"/>
    </source>
</evidence>
<keyword evidence="5" id="KW-0812">Transmembrane</keyword>
<reference evidence="6" key="2">
    <citation type="submission" date="2021-04" db="EMBL/GenBank/DDBJ databases">
        <authorList>
            <person name="Gilroy R."/>
        </authorList>
    </citation>
    <scope>NUCLEOTIDE SEQUENCE</scope>
    <source>
        <strain evidence="6">CHK179-28034</strain>
    </source>
</reference>
<dbReference type="Proteomes" id="UP000824049">
    <property type="component" value="Unassembled WGS sequence"/>
</dbReference>
<dbReference type="Gene3D" id="2.40.50.100">
    <property type="match status" value="1"/>
</dbReference>
<accession>A0A9D2EK99</accession>
<feature type="compositionally biased region" description="Low complexity" evidence="4">
    <location>
        <begin position="207"/>
        <end position="226"/>
    </location>
</feature>
<evidence type="ECO:0000256" key="4">
    <source>
        <dbReference type="SAM" id="MobiDB-lite"/>
    </source>
</evidence>
<dbReference type="AlphaFoldDB" id="A0A9D2EK99"/>